<reference evidence="11 12" key="1">
    <citation type="submission" date="2024-06" db="EMBL/GenBank/DDBJ databases">
        <title>Genome of Rhodovulum iodosum, a marine photoferrotroph.</title>
        <authorList>
            <person name="Bianchini G."/>
            <person name="Nikeleit V."/>
            <person name="Kappler A."/>
            <person name="Bryce C."/>
            <person name="Sanchez-Baracaldo P."/>
        </authorList>
    </citation>
    <scope>NUCLEOTIDE SEQUENCE [LARGE SCALE GENOMIC DNA]</scope>
    <source>
        <strain evidence="11 12">UT/N1</strain>
    </source>
</reference>
<dbReference type="SUPFAM" id="SSF51120">
    <property type="entry name" value="beta-Roll"/>
    <property type="match status" value="4"/>
</dbReference>
<dbReference type="Gene3D" id="3.40.50.410">
    <property type="entry name" value="von Willebrand factor, type A domain"/>
    <property type="match status" value="1"/>
</dbReference>
<feature type="region of interest" description="Disordered" evidence="9">
    <location>
        <begin position="697"/>
        <end position="719"/>
    </location>
</feature>
<dbReference type="InterPro" id="IPR024079">
    <property type="entry name" value="MetalloPept_cat_dom_sf"/>
</dbReference>
<comment type="similarity">
    <text evidence="3">Belongs to the peptidase M10B family.</text>
</comment>
<keyword evidence="12" id="KW-1185">Reference proteome</keyword>
<keyword evidence="4" id="KW-0964">Secreted</keyword>
<accession>A0ABV3XS26</accession>
<dbReference type="InterPro" id="IPR036465">
    <property type="entry name" value="vWFA_dom_sf"/>
</dbReference>
<evidence type="ECO:0000256" key="2">
    <source>
        <dbReference type="ARBA" id="ARBA00004613"/>
    </source>
</evidence>
<dbReference type="InterPro" id="IPR001343">
    <property type="entry name" value="Hemolysn_Ca-bd"/>
</dbReference>
<dbReference type="SUPFAM" id="SSF53300">
    <property type="entry name" value="vWA-like"/>
    <property type="match status" value="1"/>
</dbReference>
<dbReference type="InterPro" id="IPR003995">
    <property type="entry name" value="RTX_toxin_determinant-A"/>
</dbReference>
<evidence type="ECO:0000256" key="5">
    <source>
        <dbReference type="ARBA" id="ARBA00022656"/>
    </source>
</evidence>
<feature type="domain" description="Peptidase metallopeptidase" evidence="10">
    <location>
        <begin position="49"/>
        <end position="210"/>
    </location>
</feature>
<comment type="subcellular location">
    <subcellularLocation>
        <location evidence="1">Membrane</location>
    </subcellularLocation>
    <subcellularLocation>
        <location evidence="2">Secreted</location>
    </subcellularLocation>
</comment>
<evidence type="ECO:0000256" key="7">
    <source>
        <dbReference type="ARBA" id="ARBA00023026"/>
    </source>
</evidence>
<organism evidence="11 12">
    <name type="scientific">Rhodovulum iodosum</name>
    <dbReference type="NCBI Taxonomy" id="68291"/>
    <lineage>
        <taxon>Bacteria</taxon>
        <taxon>Pseudomonadati</taxon>
        <taxon>Pseudomonadota</taxon>
        <taxon>Alphaproteobacteria</taxon>
        <taxon>Rhodobacterales</taxon>
        <taxon>Paracoccaceae</taxon>
        <taxon>Rhodovulum</taxon>
    </lineage>
</organism>
<dbReference type="InterPro" id="IPR018511">
    <property type="entry name" value="Hemolysin-typ_Ca-bd_CS"/>
</dbReference>
<evidence type="ECO:0000256" key="8">
    <source>
        <dbReference type="ARBA" id="ARBA00023136"/>
    </source>
</evidence>
<dbReference type="SUPFAM" id="SSF55486">
    <property type="entry name" value="Metalloproteases ('zincins'), catalytic domain"/>
    <property type="match status" value="1"/>
</dbReference>
<evidence type="ECO:0000256" key="1">
    <source>
        <dbReference type="ARBA" id="ARBA00004370"/>
    </source>
</evidence>
<dbReference type="Pfam" id="PF00362">
    <property type="entry name" value="Integrin_beta"/>
    <property type="match status" value="1"/>
</dbReference>
<evidence type="ECO:0000256" key="9">
    <source>
        <dbReference type="SAM" id="MobiDB-lite"/>
    </source>
</evidence>
<dbReference type="InterPro" id="IPR006026">
    <property type="entry name" value="Peptidase_Metallo"/>
</dbReference>
<dbReference type="PANTHER" id="PTHR38340:SF1">
    <property type="entry name" value="S-LAYER PROTEIN"/>
    <property type="match status" value="1"/>
</dbReference>
<dbReference type="RefSeq" id="WP_170168879.1">
    <property type="nucleotide sequence ID" value="NZ_JBEHHI010000001.1"/>
</dbReference>
<feature type="compositionally biased region" description="Low complexity" evidence="9">
    <location>
        <begin position="866"/>
        <end position="879"/>
    </location>
</feature>
<protein>
    <submittedName>
        <fullName evidence="11">Ca2+-binding RTX toxin-like protein</fullName>
    </submittedName>
</protein>
<dbReference type="PROSITE" id="PS00330">
    <property type="entry name" value="HEMOLYSIN_CALCIUM"/>
    <property type="match status" value="8"/>
</dbReference>
<evidence type="ECO:0000256" key="4">
    <source>
        <dbReference type="ARBA" id="ARBA00022525"/>
    </source>
</evidence>
<evidence type="ECO:0000313" key="12">
    <source>
        <dbReference type="Proteomes" id="UP001560019"/>
    </source>
</evidence>
<gene>
    <name evidence="11" type="ORF">Ga0609869_001488</name>
</gene>
<evidence type="ECO:0000256" key="3">
    <source>
        <dbReference type="ARBA" id="ARBA00009490"/>
    </source>
</evidence>
<keyword evidence="8" id="KW-0472">Membrane</keyword>
<feature type="region of interest" description="Disordered" evidence="9">
    <location>
        <begin position="821"/>
        <end position="895"/>
    </location>
</feature>
<dbReference type="SMART" id="SM00235">
    <property type="entry name" value="ZnMc"/>
    <property type="match status" value="1"/>
</dbReference>
<dbReference type="Gene3D" id="3.40.390.10">
    <property type="entry name" value="Collagenase (Catalytic Domain)"/>
    <property type="match status" value="1"/>
</dbReference>
<dbReference type="PRINTS" id="PR00313">
    <property type="entry name" value="CABNDNGRPT"/>
</dbReference>
<comment type="caution">
    <text evidence="11">The sequence shown here is derived from an EMBL/GenBank/DDBJ whole genome shotgun (WGS) entry which is preliminary data.</text>
</comment>
<keyword evidence="5" id="KW-0800">Toxin</keyword>
<dbReference type="PRINTS" id="PR01488">
    <property type="entry name" value="RTXTOXINA"/>
</dbReference>
<dbReference type="Proteomes" id="UP001560019">
    <property type="component" value="Unassembled WGS sequence"/>
</dbReference>
<dbReference type="InterPro" id="IPR002369">
    <property type="entry name" value="Integrin_bsu_VWA"/>
</dbReference>
<dbReference type="InterPro" id="IPR050557">
    <property type="entry name" value="RTX_toxin/Mannuronan_C5-epim"/>
</dbReference>
<dbReference type="EMBL" id="JBEHHI010000001">
    <property type="protein sequence ID" value="MEX5728135.1"/>
    <property type="molecule type" value="Genomic_DNA"/>
</dbReference>
<proteinExistence type="inferred from homology"/>
<dbReference type="InterPro" id="IPR011049">
    <property type="entry name" value="Serralysin-like_metalloprot_C"/>
</dbReference>
<evidence type="ECO:0000313" key="11">
    <source>
        <dbReference type="EMBL" id="MEX5728135.1"/>
    </source>
</evidence>
<keyword evidence="6" id="KW-0677">Repeat</keyword>
<dbReference type="Gene3D" id="2.150.10.10">
    <property type="entry name" value="Serralysin-like metalloprotease, C-terminal"/>
    <property type="match status" value="6"/>
</dbReference>
<name>A0ABV3XS26_9RHOB</name>
<sequence>MAGSQTVTASTNTLLAGLKRTTQWDTSSLSYKVATSADSARIDAVYTNRFGQAPGTAHDPFNATDADEDAFIASINQAIAAYSLVSGLSFSTESDVNDADLVFSGGYDELRYSSGRTPIARMDAPGENLKPGETDDYQSFFFTRMADERINRDGETGGASINQFVILHELGHALGLSHPHSSDRGTTAWADAGRVSTDNKADNARYTVMSYEVGAIDRLVFNDAATGGFGHTVTPSSLDIAALQDIYGTSTAHTGNTTYTLTNARSAALDVDGSDNGISIGRAFYTIWDTGGTDEIEYSGTRNAYINLNDATLVQTDTPADTELLTQIRRTDAYSTMVTDHGDGTTSHVKNELTDAGYHAGGYFSTLTEAGAGTQIGGYAIANGVVIENATSDEGKDILIGNDAENELTSGDGNDLLVGAGGDDDLDAGAGDDELIGGMGDDMLEGGSGTDTAYYTEPCRNYEISNDPATGTVTIEHVDGSRVDGYDILTGIERAKFADGVIDLTEDDIGCPPLDFIFLVDLSGSFFDDLFSFRAAARDIAADLRAENSDVRFAIASFIDKPESPYGAPGDYLYRPELALTDSVADFEATLDGLSTGSGGDGPEAQWVGLWNAANGVGLNLREDSSRIIYMATDAPAHSASDYGLNEANIRDFLETSGTEVEGEGTPGLVADFGTATETSSTSSAMGADGIEVEPFEVETRDPDDPGYDTGAETDYPTDDPLLSEMGAALRDLSATPIIGTTAGYGSAEAYESALADMGGGGVVIETSSDGSDIADAVRAGLAEISGAVTGSGTSGDDVLEGTEGSDVLLGLAGNDTITGLGASDQLDGGSGNDTIDGGDGNDELDGGTGNDTLDGGDGDDDIRPGAGADIITTGAGDDVISGPPDSLGSSFESDRITDMTDRDGIVLSTYDPGEAMPELTLTVGTDSASAEITTLTSDLDGDGFNDFTLIFDGDVTGLGLELFESGGEYVIARQDYNGTTGDDVVSGNGFDNIMAGFGGDDELSGEDGDDVISGGLGADFLRGDAGADTIYGGDGTDTINGGDGDDTILGGDTEADRRDEIYGGDGNDTINAGYGNDLIYGMNGNDTIAGGFGADELQGQAGDDVITGSALSDLVFGGDGNDFVNGGFGFDRINGGDGADKFYHLGIRDHGSDWVQDYTAADGDVLLFGDATASADDFNVQFTHTSSPATGRSGDDDVQEAFVVYRPAGLIVWALVDGAGQDSLNIEIGGEVFDLLA</sequence>
<keyword evidence="7" id="KW-0843">Virulence</keyword>
<dbReference type="Pfam" id="PF00353">
    <property type="entry name" value="HemolysinCabind"/>
    <property type="match status" value="7"/>
</dbReference>
<evidence type="ECO:0000259" key="10">
    <source>
        <dbReference type="SMART" id="SM00235"/>
    </source>
</evidence>
<dbReference type="PANTHER" id="PTHR38340">
    <property type="entry name" value="S-LAYER PROTEIN"/>
    <property type="match status" value="1"/>
</dbReference>
<evidence type="ECO:0000256" key="6">
    <source>
        <dbReference type="ARBA" id="ARBA00022737"/>
    </source>
</evidence>